<evidence type="ECO:0000256" key="2">
    <source>
        <dbReference type="SAM" id="SignalP"/>
    </source>
</evidence>
<feature type="compositionally biased region" description="Acidic residues" evidence="1">
    <location>
        <begin position="241"/>
        <end position="283"/>
    </location>
</feature>
<dbReference type="PANTHER" id="PTHR22708">
    <property type="entry name" value="LEUCINE-RICH REPEAT-CONTAINING PROTEIN 56"/>
    <property type="match status" value="1"/>
</dbReference>
<evidence type="ECO:0000256" key="1">
    <source>
        <dbReference type="SAM" id="MobiDB-lite"/>
    </source>
</evidence>
<feature type="compositionally biased region" description="Low complexity" evidence="1">
    <location>
        <begin position="475"/>
        <end position="493"/>
    </location>
</feature>
<feature type="compositionally biased region" description="Basic residues" evidence="1">
    <location>
        <begin position="361"/>
        <end position="370"/>
    </location>
</feature>
<dbReference type="PANTHER" id="PTHR22708:SF0">
    <property type="entry name" value="LEUCINE-RICH REPEAT-CONTAINING PROTEIN 56"/>
    <property type="match status" value="1"/>
</dbReference>
<accession>A0AAE1I4S3</accession>
<feature type="chain" id="PRO_5042001187" evidence="2">
    <location>
        <begin position="21"/>
        <end position="546"/>
    </location>
</feature>
<keyword evidence="4" id="KW-1185">Reference proteome</keyword>
<feature type="region of interest" description="Disordered" evidence="1">
    <location>
        <begin position="394"/>
        <end position="413"/>
    </location>
</feature>
<reference evidence="3" key="1">
    <citation type="submission" date="2021-07" db="EMBL/GenBank/DDBJ databases">
        <authorList>
            <person name="Catto M.A."/>
            <person name="Jacobson A."/>
            <person name="Kennedy G."/>
            <person name="Labadie P."/>
            <person name="Hunt B.G."/>
            <person name="Srinivasan R."/>
        </authorList>
    </citation>
    <scope>NUCLEOTIDE SEQUENCE</scope>
    <source>
        <strain evidence="3">PL_HMW_Pooled</strain>
        <tissue evidence="3">Head</tissue>
    </source>
</reference>
<dbReference type="Proteomes" id="UP001219518">
    <property type="component" value="Unassembled WGS sequence"/>
</dbReference>
<dbReference type="InterPro" id="IPR032675">
    <property type="entry name" value="LRR_dom_sf"/>
</dbReference>
<evidence type="ECO:0000313" key="3">
    <source>
        <dbReference type="EMBL" id="KAK3932574.1"/>
    </source>
</evidence>
<feature type="compositionally biased region" description="Low complexity" evidence="1">
    <location>
        <begin position="500"/>
        <end position="512"/>
    </location>
</feature>
<name>A0AAE1I4S3_9NEOP</name>
<dbReference type="Gene3D" id="3.80.10.10">
    <property type="entry name" value="Ribonuclease Inhibitor"/>
    <property type="match status" value="1"/>
</dbReference>
<dbReference type="SUPFAM" id="SSF52058">
    <property type="entry name" value="L domain-like"/>
    <property type="match status" value="1"/>
</dbReference>
<feature type="signal peptide" evidence="2">
    <location>
        <begin position="1"/>
        <end position="20"/>
    </location>
</feature>
<comment type="caution">
    <text evidence="3">The sequence shown here is derived from an EMBL/GenBank/DDBJ whole genome shotgun (WGS) entry which is preliminary data.</text>
</comment>
<dbReference type="EMBL" id="JAHWGI010001437">
    <property type="protein sequence ID" value="KAK3932574.1"/>
    <property type="molecule type" value="Genomic_DNA"/>
</dbReference>
<feature type="compositionally biased region" description="Low complexity" evidence="1">
    <location>
        <begin position="457"/>
        <end position="467"/>
    </location>
</feature>
<feature type="region of interest" description="Disordered" evidence="1">
    <location>
        <begin position="343"/>
        <end position="379"/>
    </location>
</feature>
<gene>
    <name evidence="3" type="ORF">KUF71_013033</name>
</gene>
<dbReference type="InterPro" id="IPR040091">
    <property type="entry name" value="LRRC56"/>
</dbReference>
<evidence type="ECO:0000313" key="4">
    <source>
        <dbReference type="Proteomes" id="UP001219518"/>
    </source>
</evidence>
<feature type="compositionally biased region" description="Low complexity" evidence="1">
    <location>
        <begin position="284"/>
        <end position="312"/>
    </location>
</feature>
<protein>
    <submittedName>
        <fullName evidence="3">Leucine-rich repeat-containing protein 56</fullName>
    </submittedName>
</protein>
<feature type="region of interest" description="Disordered" evidence="1">
    <location>
        <begin position="236"/>
        <end position="319"/>
    </location>
</feature>
<reference evidence="3" key="2">
    <citation type="journal article" date="2023" name="BMC Genomics">
        <title>Pest status, molecular evolution, and epigenetic factors derived from the genome assembly of Frankliniella fusca, a thysanopteran phytovirus vector.</title>
        <authorList>
            <person name="Catto M.A."/>
            <person name="Labadie P.E."/>
            <person name="Jacobson A.L."/>
            <person name="Kennedy G.G."/>
            <person name="Srinivasan R."/>
            <person name="Hunt B.G."/>
        </authorList>
    </citation>
    <scope>NUCLEOTIDE SEQUENCE</scope>
    <source>
        <strain evidence="3">PL_HMW_Pooled</strain>
    </source>
</reference>
<sequence>WRRGGLLTLGVLLRHQDAEAGGDAAAAARSWWAADSDEDDDAEDWLALERVLPSVLQHASPDCLPMDHTLPHLLRQVAGMEDLAEVRSIKLRVIGREMSLQRLCVYVPNLTELNLDGSSIGSLRELGCGLSGLRVLRVTRCSLDSLDGTFGLPSLAELYAAFNRVQDIAYLACLPSIEHIDLRGNRVSDIRYAGFLTVCSLLRDLVLAENPCAARPGYRATIREMLPGLSTLDGVPLGCYDQDDDTDTPTEAGEEGETAEEGDQEDDVGAGDGVGDEDTDSEAAEAAAKQQCEAASEAEESTASTSSAGSSSRGREGGEAAVVDASRLWARAQRHAERDIARALLTSRPRPATASCATPRPRGRQGHPPHRGWQASWTERPATAVSCVRTEADADAPGGVGVGDADAPSPLTSGGVVCGNLSLALRAARRRKEAWGGGGGGGGGGWVQAQDPLLQLQQARRGSSSSSGGSGGSASGAFGSCSSLSSSLSAGESTPVESLGSTGAAAGTSSSTPRVDPVVDLQDSSSLVAASRRWRDAYHHYRADNR</sequence>
<feature type="non-terminal residue" evidence="3">
    <location>
        <position position="546"/>
    </location>
</feature>
<proteinExistence type="predicted"/>
<dbReference type="AlphaFoldDB" id="A0AAE1I4S3"/>
<keyword evidence="2" id="KW-0732">Signal</keyword>
<organism evidence="3 4">
    <name type="scientific">Frankliniella fusca</name>
    <dbReference type="NCBI Taxonomy" id="407009"/>
    <lineage>
        <taxon>Eukaryota</taxon>
        <taxon>Metazoa</taxon>
        <taxon>Ecdysozoa</taxon>
        <taxon>Arthropoda</taxon>
        <taxon>Hexapoda</taxon>
        <taxon>Insecta</taxon>
        <taxon>Pterygota</taxon>
        <taxon>Neoptera</taxon>
        <taxon>Paraneoptera</taxon>
        <taxon>Thysanoptera</taxon>
        <taxon>Terebrantia</taxon>
        <taxon>Thripoidea</taxon>
        <taxon>Thripidae</taxon>
        <taxon>Frankliniella</taxon>
    </lineage>
</organism>
<feature type="region of interest" description="Disordered" evidence="1">
    <location>
        <begin position="457"/>
        <end position="526"/>
    </location>
</feature>